<proteinExistence type="predicted"/>
<organism evidence="1 2">
    <name type="scientific">Perilla frutescens var. hirtella</name>
    <name type="common">Perilla citriodora</name>
    <name type="synonym">Perilla setoyensis</name>
    <dbReference type="NCBI Taxonomy" id="608512"/>
    <lineage>
        <taxon>Eukaryota</taxon>
        <taxon>Viridiplantae</taxon>
        <taxon>Streptophyta</taxon>
        <taxon>Embryophyta</taxon>
        <taxon>Tracheophyta</taxon>
        <taxon>Spermatophyta</taxon>
        <taxon>Magnoliopsida</taxon>
        <taxon>eudicotyledons</taxon>
        <taxon>Gunneridae</taxon>
        <taxon>Pentapetalae</taxon>
        <taxon>asterids</taxon>
        <taxon>lamiids</taxon>
        <taxon>Lamiales</taxon>
        <taxon>Lamiaceae</taxon>
        <taxon>Nepetoideae</taxon>
        <taxon>Elsholtzieae</taxon>
        <taxon>Perilla</taxon>
    </lineage>
</organism>
<dbReference type="EMBL" id="SDAM02001326">
    <property type="protein sequence ID" value="KAH6822314.1"/>
    <property type="molecule type" value="Genomic_DNA"/>
</dbReference>
<dbReference type="AlphaFoldDB" id="A0AAD4IVK8"/>
<dbReference type="Proteomes" id="UP001190926">
    <property type="component" value="Unassembled WGS sequence"/>
</dbReference>
<evidence type="ECO:0000313" key="1">
    <source>
        <dbReference type="EMBL" id="KAH6822314.1"/>
    </source>
</evidence>
<accession>A0AAD4IVK8</accession>
<sequence>MPRRPKKKRIRAAEENEGKMKLPRFGLRMTCRRCLQDGHNKRTCKNEPAIKPPQTNVNRGFGVMVFEDSGNIYARMPSDKRVRQVSSLSEPKR</sequence>
<reference evidence="1 2" key="1">
    <citation type="journal article" date="2021" name="Nat. Commun.">
        <title>Incipient diploidization of the medicinal plant Perilla within 10,000 years.</title>
        <authorList>
            <person name="Zhang Y."/>
            <person name="Shen Q."/>
            <person name="Leng L."/>
            <person name="Zhang D."/>
            <person name="Chen S."/>
            <person name="Shi Y."/>
            <person name="Ning Z."/>
            <person name="Chen S."/>
        </authorList>
    </citation>
    <scope>NUCLEOTIDE SEQUENCE [LARGE SCALE GENOMIC DNA]</scope>
    <source>
        <strain evidence="2">cv. PC099</strain>
    </source>
</reference>
<comment type="caution">
    <text evidence="1">The sequence shown here is derived from an EMBL/GenBank/DDBJ whole genome shotgun (WGS) entry which is preliminary data.</text>
</comment>
<keyword evidence="2" id="KW-1185">Reference proteome</keyword>
<protein>
    <submittedName>
        <fullName evidence="1">Uncharacterized protein</fullName>
    </submittedName>
</protein>
<gene>
    <name evidence="1" type="ORF">C2S53_011675</name>
</gene>
<evidence type="ECO:0000313" key="2">
    <source>
        <dbReference type="Proteomes" id="UP001190926"/>
    </source>
</evidence>
<name>A0AAD4IVK8_PERFH</name>